<gene>
    <name evidence="1" type="ORF">DesfrDRAFT_2972</name>
</gene>
<dbReference type="OrthoDB" id="5453528at2"/>
<evidence type="ECO:0000313" key="2">
    <source>
        <dbReference type="Proteomes" id="UP000006250"/>
    </source>
</evidence>
<evidence type="ECO:0000313" key="1">
    <source>
        <dbReference type="EMBL" id="EFL50283.1"/>
    </source>
</evidence>
<dbReference type="eggNOG" id="ENOG5034BQG">
    <property type="taxonomic scope" value="Bacteria"/>
</dbReference>
<keyword evidence="2" id="KW-1185">Reference proteome</keyword>
<organism evidence="1 2">
    <name type="scientific">Solidesulfovibrio fructosivorans JJ]</name>
    <dbReference type="NCBI Taxonomy" id="596151"/>
    <lineage>
        <taxon>Bacteria</taxon>
        <taxon>Pseudomonadati</taxon>
        <taxon>Thermodesulfobacteriota</taxon>
        <taxon>Desulfovibrionia</taxon>
        <taxon>Desulfovibrionales</taxon>
        <taxon>Desulfovibrionaceae</taxon>
        <taxon>Solidesulfovibrio</taxon>
    </lineage>
</organism>
<accession>E1JZC3</accession>
<dbReference type="AlphaFoldDB" id="E1JZC3"/>
<dbReference type="GO" id="GO:0044780">
    <property type="term" value="P:bacterial-type flagellum assembly"/>
    <property type="evidence" value="ECO:0007669"/>
    <property type="project" value="InterPro"/>
</dbReference>
<dbReference type="InterPro" id="IPR007809">
    <property type="entry name" value="FlgN-like"/>
</dbReference>
<protein>
    <submittedName>
        <fullName evidence="1">FlgN family protein</fullName>
    </submittedName>
</protein>
<dbReference type="EMBL" id="AECZ01000022">
    <property type="protein sequence ID" value="EFL50283.1"/>
    <property type="molecule type" value="Genomic_DNA"/>
</dbReference>
<reference evidence="1 2" key="1">
    <citation type="submission" date="2010-08" db="EMBL/GenBank/DDBJ databases">
        <title>The draft genome of Desulfovibrio fructosovorans JJ.</title>
        <authorList>
            <consortium name="US DOE Joint Genome Institute (JGI-PGF)"/>
            <person name="Lucas S."/>
            <person name="Copeland A."/>
            <person name="Lapidus A."/>
            <person name="Cheng J.-F."/>
            <person name="Bruce D."/>
            <person name="Goodwin L."/>
            <person name="Pitluck S."/>
            <person name="Land M.L."/>
            <person name="Hauser L."/>
            <person name="Chang Y.-J."/>
            <person name="Jeffries C."/>
            <person name="Wall J.D."/>
            <person name="Stahl D.A."/>
            <person name="Arkin A.P."/>
            <person name="Dehal P."/>
            <person name="Stolyar S.M."/>
            <person name="Hazen T.C."/>
            <person name="Woyke T.J."/>
        </authorList>
    </citation>
    <scope>NUCLEOTIDE SEQUENCE [LARGE SCALE GENOMIC DNA]</scope>
    <source>
        <strain evidence="1 2">JJ</strain>
    </source>
</reference>
<dbReference type="STRING" id="596151.DesfrDRAFT_2972"/>
<sequence length="158" mass="16973">MIARILSNLERQLKAVMLLDTLQQEEFSHLSVRNPGGVASAEFSIQELLRQLTVERHSLHAIYAALDPGAKRLDDVIGRFSPEEVEKAGGLVAAIDAGQQRCAKQASRNYAMALGLYDVAKGSLDTLRKLLVPKKGVYGATGRMATGTSGPGIISGRL</sequence>
<comment type="caution">
    <text evidence="1">The sequence shown here is derived from an EMBL/GenBank/DDBJ whole genome shotgun (WGS) entry which is preliminary data.</text>
</comment>
<proteinExistence type="predicted"/>
<name>E1JZC3_SOLFR</name>
<dbReference type="Pfam" id="PF05130">
    <property type="entry name" value="FlgN"/>
    <property type="match status" value="1"/>
</dbReference>
<dbReference type="Proteomes" id="UP000006250">
    <property type="component" value="Unassembled WGS sequence"/>
</dbReference>
<dbReference type="RefSeq" id="WP_005995168.1">
    <property type="nucleotide sequence ID" value="NZ_AECZ01000022.1"/>
</dbReference>